<keyword evidence="3" id="KW-1185">Reference proteome</keyword>
<proteinExistence type="predicted"/>
<feature type="region of interest" description="Disordered" evidence="1">
    <location>
        <begin position="64"/>
        <end position="86"/>
    </location>
</feature>
<dbReference type="EMBL" id="JBEFKJ010000002">
    <property type="protein sequence ID" value="KAL2047645.1"/>
    <property type="molecule type" value="Genomic_DNA"/>
</dbReference>
<evidence type="ECO:0000313" key="2">
    <source>
        <dbReference type="EMBL" id="KAL2047645.1"/>
    </source>
</evidence>
<organism evidence="2 3">
    <name type="scientific">Stereocaulon virgatum</name>
    <dbReference type="NCBI Taxonomy" id="373712"/>
    <lineage>
        <taxon>Eukaryota</taxon>
        <taxon>Fungi</taxon>
        <taxon>Dikarya</taxon>
        <taxon>Ascomycota</taxon>
        <taxon>Pezizomycotina</taxon>
        <taxon>Lecanoromycetes</taxon>
        <taxon>OSLEUM clade</taxon>
        <taxon>Lecanoromycetidae</taxon>
        <taxon>Lecanorales</taxon>
        <taxon>Lecanorineae</taxon>
        <taxon>Stereocaulaceae</taxon>
        <taxon>Stereocaulon</taxon>
    </lineage>
</organism>
<dbReference type="Proteomes" id="UP001590950">
    <property type="component" value="Unassembled WGS sequence"/>
</dbReference>
<gene>
    <name evidence="2" type="ORF">N7G274_000687</name>
</gene>
<evidence type="ECO:0000256" key="1">
    <source>
        <dbReference type="SAM" id="MobiDB-lite"/>
    </source>
</evidence>
<evidence type="ECO:0000313" key="3">
    <source>
        <dbReference type="Proteomes" id="UP001590950"/>
    </source>
</evidence>
<protein>
    <submittedName>
        <fullName evidence="2">Uncharacterized protein</fullName>
    </submittedName>
</protein>
<comment type="caution">
    <text evidence="2">The sequence shown here is derived from an EMBL/GenBank/DDBJ whole genome shotgun (WGS) entry which is preliminary data.</text>
</comment>
<reference evidence="2 3" key="1">
    <citation type="submission" date="2024-09" db="EMBL/GenBank/DDBJ databases">
        <title>Rethinking Asexuality: The Enigmatic Case of Functional Sexual Genes in Lepraria (Stereocaulaceae).</title>
        <authorList>
            <person name="Doellman M."/>
            <person name="Sun Y."/>
            <person name="Barcenas-Pena A."/>
            <person name="Lumbsch H.T."/>
            <person name="Grewe F."/>
        </authorList>
    </citation>
    <scope>NUCLEOTIDE SEQUENCE [LARGE SCALE GENOMIC DNA]</scope>
    <source>
        <strain evidence="2 3">Mercado 3170</strain>
    </source>
</reference>
<sequence>MLQDQGHPLWAELEEEVAHRLEQSADACIPVVKLIEKKLKDFEAKSKSPREILSKGNQTVKFQVPEGLEQPTHNETEEGFLAVPAS</sequence>
<accession>A0ABR4APK8</accession>
<name>A0ABR4APK8_9LECA</name>